<dbReference type="InterPro" id="IPR003593">
    <property type="entry name" value="AAA+_ATPase"/>
</dbReference>
<evidence type="ECO:0000256" key="6">
    <source>
        <dbReference type="ARBA" id="ARBA00022801"/>
    </source>
</evidence>
<dbReference type="CDD" id="cd19526">
    <property type="entry name" value="RecA-like_PEX1_r2"/>
    <property type="match status" value="1"/>
</dbReference>
<dbReference type="EMBL" id="KV454413">
    <property type="protein sequence ID" value="ODQ63998.1"/>
    <property type="molecule type" value="Genomic_DNA"/>
</dbReference>
<name>A0A1E3PF53_9ASCO</name>
<dbReference type="SUPFAM" id="SSF54585">
    <property type="entry name" value="Cdc48 domain 2-like"/>
    <property type="match status" value="1"/>
</dbReference>
<dbReference type="PROSITE" id="PS00674">
    <property type="entry name" value="AAA"/>
    <property type="match status" value="1"/>
</dbReference>
<dbReference type="Pfam" id="PF09262">
    <property type="entry name" value="PEX-1N"/>
    <property type="match status" value="1"/>
</dbReference>
<dbReference type="Gene3D" id="1.10.8.60">
    <property type="match status" value="2"/>
</dbReference>
<evidence type="ECO:0000256" key="10">
    <source>
        <dbReference type="ARBA" id="ARBA00032509"/>
    </source>
</evidence>
<keyword evidence="4" id="KW-0962">Peroxisome biogenesis</keyword>
<evidence type="ECO:0000256" key="12">
    <source>
        <dbReference type="ARBA" id="ARBA00048778"/>
    </source>
</evidence>
<feature type="compositionally biased region" description="Polar residues" evidence="13">
    <location>
        <begin position="369"/>
        <end position="382"/>
    </location>
</feature>
<evidence type="ECO:0000256" key="4">
    <source>
        <dbReference type="ARBA" id="ARBA00022593"/>
    </source>
</evidence>
<dbReference type="InterPro" id="IPR003960">
    <property type="entry name" value="ATPase_AAA_CS"/>
</dbReference>
<comment type="similarity">
    <text evidence="2">Belongs to the AAA ATPase family.</text>
</comment>
<evidence type="ECO:0000256" key="5">
    <source>
        <dbReference type="ARBA" id="ARBA00022741"/>
    </source>
</evidence>
<dbReference type="InterPro" id="IPR041569">
    <property type="entry name" value="AAA_lid_3"/>
</dbReference>
<comment type="catalytic activity">
    <reaction evidence="12">
        <text>ATP + H2O = ADP + phosphate + H(+)</text>
        <dbReference type="Rhea" id="RHEA:13065"/>
        <dbReference type="ChEBI" id="CHEBI:15377"/>
        <dbReference type="ChEBI" id="CHEBI:15378"/>
        <dbReference type="ChEBI" id="CHEBI:30616"/>
        <dbReference type="ChEBI" id="CHEBI:43474"/>
        <dbReference type="ChEBI" id="CHEBI:456216"/>
    </reaction>
    <physiologicalReaction direction="left-to-right" evidence="12">
        <dbReference type="Rhea" id="RHEA:13066"/>
    </physiologicalReaction>
</comment>
<evidence type="ECO:0000256" key="9">
    <source>
        <dbReference type="ARBA" id="ARBA00023136"/>
    </source>
</evidence>
<evidence type="ECO:0000313" key="15">
    <source>
        <dbReference type="EMBL" id="ODQ63998.1"/>
    </source>
</evidence>
<dbReference type="SMART" id="SM00382">
    <property type="entry name" value="AAA"/>
    <property type="match status" value="2"/>
</dbReference>
<dbReference type="Gene3D" id="3.40.50.300">
    <property type="entry name" value="P-loop containing nucleotide triphosphate hydrolases"/>
    <property type="match status" value="2"/>
</dbReference>
<evidence type="ECO:0000259" key="14">
    <source>
        <dbReference type="SMART" id="SM00382"/>
    </source>
</evidence>
<dbReference type="InterPro" id="IPR050168">
    <property type="entry name" value="AAA_ATPase_domain"/>
</dbReference>
<feature type="domain" description="AAA+ ATPase" evidence="14">
    <location>
        <begin position="514"/>
        <end position="654"/>
    </location>
</feature>
<keyword evidence="7" id="KW-0067">ATP-binding</keyword>
<dbReference type="Pfam" id="PF00004">
    <property type="entry name" value="AAA"/>
    <property type="match status" value="2"/>
</dbReference>
<dbReference type="PANTHER" id="PTHR23077">
    <property type="entry name" value="AAA-FAMILY ATPASE"/>
    <property type="match status" value="1"/>
</dbReference>
<keyword evidence="3" id="KW-0813">Transport</keyword>
<protein>
    <recommendedName>
        <fullName evidence="11">Peroxisomal ATPase PEX1</fullName>
    </recommendedName>
    <alternativeName>
        <fullName evidence="10">Peroxin-1</fullName>
    </alternativeName>
</protein>
<dbReference type="GO" id="GO:0005778">
    <property type="term" value="C:peroxisomal membrane"/>
    <property type="evidence" value="ECO:0007669"/>
    <property type="project" value="TreeGrafter"/>
</dbReference>
<dbReference type="FunFam" id="3.40.50.300:FF:000149">
    <property type="entry name" value="Nuclear valosin-containing protein-like"/>
    <property type="match status" value="1"/>
</dbReference>
<dbReference type="OrthoDB" id="2187at2759"/>
<dbReference type="Pfam" id="PF17862">
    <property type="entry name" value="AAA_lid_3"/>
    <property type="match status" value="1"/>
</dbReference>
<keyword evidence="5" id="KW-0547">Nucleotide-binding</keyword>
<evidence type="ECO:0000256" key="2">
    <source>
        <dbReference type="ARBA" id="ARBA00006914"/>
    </source>
</evidence>
<dbReference type="STRING" id="857566.A0A1E3PF53"/>
<comment type="subcellular location">
    <subcellularLocation>
        <location evidence="1">Membrane</location>
    </subcellularLocation>
</comment>
<dbReference type="GO" id="GO:0016558">
    <property type="term" value="P:protein import into peroxisome matrix"/>
    <property type="evidence" value="ECO:0007669"/>
    <property type="project" value="TreeGrafter"/>
</dbReference>
<dbReference type="GO" id="GO:0016887">
    <property type="term" value="F:ATP hydrolysis activity"/>
    <property type="evidence" value="ECO:0007669"/>
    <property type="project" value="InterPro"/>
</dbReference>
<evidence type="ECO:0000256" key="13">
    <source>
        <dbReference type="SAM" id="MobiDB-lite"/>
    </source>
</evidence>
<gene>
    <name evidence="15" type="ORF">NADFUDRAFT_43641</name>
</gene>
<sequence>MTSYLATVAYTSLQCDLVNLPPQITTLLANSNTDLVIELSWKAPRESNLKRAFVGWTGMASTGRDRDLTQMTSFTPPKEILMVEIDPTVALSLKLPADTNLTLTLHFNVPAAHTVHLEPRSASDWEIVELNAAVLESRMINQVRAISLLHPITVFASTTTAAELIVLSFEPTSNLPFARIAPDCEVIVAPKTRANISTKTSESLLPQLSSNTNTLSFFSVVRRAACLPNKAFFGDLNAHTGVMEYIVYVDDQDPNFHIDQEQYVAVSVIVPPNLITLQNRTNITAPANLNSTNTNMNTTNSTTNTTLVNQISATEGIPTTKVIAKLVGYSSCPEGHVAISFALADALGIQTCVGSSLLIESAPPRGSESMASSVTIQPFTTDSSPSKEFKFKPESEKSIKTTKGTLVQYLTQSQFFQQPLTHLMRLPIIDKLLPAGGVLKLKVPKSEPWGWTITIPGQVPSVEIGTKILREKSSISESSFTSAHSSAASPPRSLRPIVGIDNMLTTVNATIREGHVGVLIYGASGSGKTALLQQVSRSLSPDLIHSVKINCGPMAEDHLSSIREAIQGAFAEAIWYAPSVVILDDLDRLIPAEVEHADSSRSRQLAEVIQQSAYSALTSRQVSLIATAQSRESIHMHLIISHLFEEMVHVKSPDKQLRKTVVECAINTAGLKAELGLDGLEIASLTEGYQPGDLWTLVERAQHEGLMRSKMTERLNSDLLSVPSTTLIMDDFTRALADFVPAGLRGVKLQKSGAKWNTIGGLKETKAVLLETLEWPTRYAPIFASCPLRLRSGLLLYGYPGCGKTLLASAVAQECGLNFISIKGPEILNKYIGASEQSVRDLFDRAAAAKPCILFFDEFDSIAPKRGHDSTGVTDRVVNQMLTQMDGAEGLDGVYVLAATSRPDLIDSALLRPGRLDKSLICDLPHFEDRLDILKAVQGDIKLAPEVELTQIAESTDGYSGADLQAVLYNAYLEAIHDVIDIPQEDDFDNRGQSNKPIHSDRIDFMELSLNSTKHVEDTNGESPVYRRTLAMNQVMISSKLDALFLNDGVAPRNSTLVNEQEQNIANQILVRTHHIKSSLETTKPSISAKERLKLQAIYESFVSGRSGDMPNGTASMDIGGRTTLM</sequence>
<dbReference type="Proteomes" id="UP000095009">
    <property type="component" value="Unassembled WGS sequence"/>
</dbReference>
<keyword evidence="9" id="KW-0472">Membrane</keyword>
<evidence type="ECO:0000256" key="1">
    <source>
        <dbReference type="ARBA" id="ARBA00004370"/>
    </source>
</evidence>
<evidence type="ECO:0000256" key="7">
    <source>
        <dbReference type="ARBA" id="ARBA00022840"/>
    </source>
</evidence>
<proteinExistence type="inferred from homology"/>
<dbReference type="GO" id="GO:0005829">
    <property type="term" value="C:cytosol"/>
    <property type="evidence" value="ECO:0007669"/>
    <property type="project" value="TreeGrafter"/>
</dbReference>
<keyword evidence="8" id="KW-0653">Protein transport</keyword>
<evidence type="ECO:0000256" key="11">
    <source>
        <dbReference type="ARBA" id="ARBA00034532"/>
    </source>
</evidence>
<feature type="compositionally biased region" description="Basic and acidic residues" evidence="13">
    <location>
        <begin position="385"/>
        <end position="395"/>
    </location>
</feature>
<keyword evidence="6" id="KW-0378">Hydrolase</keyword>
<dbReference type="Gene3D" id="3.10.330.10">
    <property type="match status" value="1"/>
</dbReference>
<accession>A0A1E3PF53</accession>
<dbReference type="InterPro" id="IPR003959">
    <property type="entry name" value="ATPase_AAA_core"/>
</dbReference>
<keyword evidence="16" id="KW-1185">Reference proteome</keyword>
<dbReference type="GO" id="GO:0005524">
    <property type="term" value="F:ATP binding"/>
    <property type="evidence" value="ECO:0007669"/>
    <property type="project" value="UniProtKB-KW"/>
</dbReference>
<dbReference type="InterPro" id="IPR015342">
    <property type="entry name" value="PEX1-N_C-lobe"/>
</dbReference>
<dbReference type="InterPro" id="IPR029067">
    <property type="entry name" value="CDC48_domain_2-like_sf"/>
</dbReference>
<dbReference type="InterPro" id="IPR027417">
    <property type="entry name" value="P-loop_NTPase"/>
</dbReference>
<evidence type="ECO:0000256" key="8">
    <source>
        <dbReference type="ARBA" id="ARBA00022927"/>
    </source>
</evidence>
<dbReference type="CDD" id="cd00009">
    <property type="entry name" value="AAA"/>
    <property type="match status" value="1"/>
</dbReference>
<feature type="domain" description="AAA+ ATPase" evidence="14">
    <location>
        <begin position="790"/>
        <end position="926"/>
    </location>
</feature>
<feature type="region of interest" description="Disordered" evidence="13">
    <location>
        <begin position="369"/>
        <end position="395"/>
    </location>
</feature>
<organism evidence="15 16">
    <name type="scientific">Nadsonia fulvescens var. elongata DSM 6958</name>
    <dbReference type="NCBI Taxonomy" id="857566"/>
    <lineage>
        <taxon>Eukaryota</taxon>
        <taxon>Fungi</taxon>
        <taxon>Dikarya</taxon>
        <taxon>Ascomycota</taxon>
        <taxon>Saccharomycotina</taxon>
        <taxon>Dipodascomycetes</taxon>
        <taxon>Dipodascales</taxon>
        <taxon>Dipodascales incertae sedis</taxon>
        <taxon>Nadsonia</taxon>
    </lineage>
</organism>
<evidence type="ECO:0000256" key="3">
    <source>
        <dbReference type="ARBA" id="ARBA00022448"/>
    </source>
</evidence>
<dbReference type="PANTHER" id="PTHR23077:SF12">
    <property type="entry name" value="PEROXISOMAL ATPASE PEX1"/>
    <property type="match status" value="1"/>
</dbReference>
<dbReference type="SUPFAM" id="SSF52540">
    <property type="entry name" value="P-loop containing nucleoside triphosphate hydrolases"/>
    <property type="match status" value="2"/>
</dbReference>
<reference evidence="15 16" key="1">
    <citation type="journal article" date="2016" name="Proc. Natl. Acad. Sci. U.S.A.">
        <title>Comparative genomics of biotechnologically important yeasts.</title>
        <authorList>
            <person name="Riley R."/>
            <person name="Haridas S."/>
            <person name="Wolfe K.H."/>
            <person name="Lopes M.R."/>
            <person name="Hittinger C.T."/>
            <person name="Goeker M."/>
            <person name="Salamov A.A."/>
            <person name="Wisecaver J.H."/>
            <person name="Long T.M."/>
            <person name="Calvey C.H."/>
            <person name="Aerts A.L."/>
            <person name="Barry K.W."/>
            <person name="Choi C."/>
            <person name="Clum A."/>
            <person name="Coughlan A.Y."/>
            <person name="Deshpande S."/>
            <person name="Douglass A.P."/>
            <person name="Hanson S.J."/>
            <person name="Klenk H.-P."/>
            <person name="LaButti K.M."/>
            <person name="Lapidus A."/>
            <person name="Lindquist E.A."/>
            <person name="Lipzen A.M."/>
            <person name="Meier-Kolthoff J.P."/>
            <person name="Ohm R.A."/>
            <person name="Otillar R.P."/>
            <person name="Pangilinan J.L."/>
            <person name="Peng Y."/>
            <person name="Rokas A."/>
            <person name="Rosa C.A."/>
            <person name="Scheuner C."/>
            <person name="Sibirny A.A."/>
            <person name="Slot J.C."/>
            <person name="Stielow J.B."/>
            <person name="Sun H."/>
            <person name="Kurtzman C.P."/>
            <person name="Blackwell M."/>
            <person name="Grigoriev I.V."/>
            <person name="Jeffries T.W."/>
        </authorList>
    </citation>
    <scope>NUCLEOTIDE SEQUENCE [LARGE SCALE GENOMIC DNA]</scope>
    <source>
        <strain evidence="15 16">DSM 6958</strain>
    </source>
</reference>
<dbReference type="AlphaFoldDB" id="A0A1E3PF53"/>
<evidence type="ECO:0000313" key="16">
    <source>
        <dbReference type="Proteomes" id="UP000095009"/>
    </source>
</evidence>